<name>A0A9E7C2G7_9ACTN</name>
<dbReference type="PANTHER" id="PTHR43377">
    <property type="entry name" value="BILIVERDIN REDUCTASE A"/>
    <property type="match status" value="1"/>
</dbReference>
<keyword evidence="3" id="KW-0560">Oxidoreductase</keyword>
<protein>
    <submittedName>
        <fullName evidence="3">Myo-inositol 2-dehydrogenase</fullName>
        <ecNumber evidence="3">1.1.1.18</ecNumber>
    </submittedName>
</protein>
<dbReference type="InterPro" id="IPR036291">
    <property type="entry name" value="NAD(P)-bd_dom_sf"/>
</dbReference>
<evidence type="ECO:0000259" key="1">
    <source>
        <dbReference type="Pfam" id="PF01408"/>
    </source>
</evidence>
<dbReference type="KEGG" id="sbae:DSM104329_04160"/>
<dbReference type="SUPFAM" id="SSF55347">
    <property type="entry name" value="Glyceraldehyde-3-phosphate dehydrogenase-like, C-terminal domain"/>
    <property type="match status" value="1"/>
</dbReference>
<dbReference type="PANTHER" id="PTHR43377:SF1">
    <property type="entry name" value="BILIVERDIN REDUCTASE A"/>
    <property type="match status" value="1"/>
</dbReference>
<dbReference type="GO" id="GO:0000166">
    <property type="term" value="F:nucleotide binding"/>
    <property type="evidence" value="ECO:0007669"/>
    <property type="project" value="InterPro"/>
</dbReference>
<keyword evidence="4" id="KW-1185">Reference proteome</keyword>
<dbReference type="EC" id="1.1.1.18" evidence="3"/>
<proteinExistence type="predicted"/>
<feature type="domain" description="GFO/IDH/MocA-like oxidoreductase" evidence="2">
    <location>
        <begin position="131"/>
        <end position="241"/>
    </location>
</feature>
<dbReference type="Proteomes" id="UP001162834">
    <property type="component" value="Chromosome"/>
</dbReference>
<dbReference type="InterPro" id="IPR051450">
    <property type="entry name" value="Gfo/Idh/MocA_Oxidoreductases"/>
</dbReference>
<dbReference type="Pfam" id="PF22725">
    <property type="entry name" value="GFO_IDH_MocA_C3"/>
    <property type="match status" value="1"/>
</dbReference>
<dbReference type="Gene3D" id="3.40.50.720">
    <property type="entry name" value="NAD(P)-binding Rossmann-like Domain"/>
    <property type="match status" value="1"/>
</dbReference>
<dbReference type="Gene3D" id="3.30.360.10">
    <property type="entry name" value="Dihydrodipicolinate Reductase, domain 2"/>
    <property type="match status" value="1"/>
</dbReference>
<organism evidence="3 4">
    <name type="scientific">Capillimicrobium parvum</name>
    <dbReference type="NCBI Taxonomy" id="2884022"/>
    <lineage>
        <taxon>Bacteria</taxon>
        <taxon>Bacillati</taxon>
        <taxon>Actinomycetota</taxon>
        <taxon>Thermoleophilia</taxon>
        <taxon>Solirubrobacterales</taxon>
        <taxon>Capillimicrobiaceae</taxon>
        <taxon>Capillimicrobium</taxon>
    </lineage>
</organism>
<dbReference type="RefSeq" id="WP_259311784.1">
    <property type="nucleotide sequence ID" value="NZ_CP087164.1"/>
</dbReference>
<evidence type="ECO:0000259" key="2">
    <source>
        <dbReference type="Pfam" id="PF22725"/>
    </source>
</evidence>
<feature type="domain" description="Gfo/Idh/MocA-like oxidoreductase N-terminal" evidence="1">
    <location>
        <begin position="4"/>
        <end position="122"/>
    </location>
</feature>
<sequence>MTPLRIGLIGAGRMGTYHLETYERMEEATVVALVEPDEALARARIGRRPIDWVPDHWALAERGDIDAVSICTPSQHHATVTMDALSAGLHVLVEKPIATSLEDALRMAAAARTAGRKLMVGHVERFNPAVAKLAELIDEGRIGDVFRVHATRVGPLPERIRDVGVAIDLATHDLDIMQVVLGRDITSVYADGASFRHPSEEDLLTCLLRFGDDGPFGLLDVNWLTPEKRRELTVIGERGMLTASYITQDVWLTECAEAPTSWDELARVRGDAEGSALRFALRRVEPLRRELEAFVACVRDDTPEPVSAYDGCRTLIAALAVRESATHRRPVQLLDMPAPARVRVAA</sequence>
<dbReference type="SUPFAM" id="SSF51735">
    <property type="entry name" value="NAD(P)-binding Rossmann-fold domains"/>
    <property type="match status" value="1"/>
</dbReference>
<dbReference type="AlphaFoldDB" id="A0A9E7C2G7"/>
<reference evidence="3" key="1">
    <citation type="journal article" date="2022" name="Int. J. Syst. Evol. Microbiol.">
        <title>Pseudomonas aegrilactucae sp. nov. and Pseudomonas morbosilactucae sp. nov., pathogens causing bacterial rot of lettuce in Japan.</title>
        <authorList>
            <person name="Sawada H."/>
            <person name="Fujikawa T."/>
            <person name="Satou M."/>
        </authorList>
    </citation>
    <scope>NUCLEOTIDE SEQUENCE</scope>
    <source>
        <strain evidence="3">0166_1</strain>
    </source>
</reference>
<dbReference type="Pfam" id="PF01408">
    <property type="entry name" value="GFO_IDH_MocA"/>
    <property type="match status" value="1"/>
</dbReference>
<gene>
    <name evidence="3" type="primary">iolG_1</name>
    <name evidence="3" type="ORF">DSM104329_04160</name>
</gene>
<evidence type="ECO:0000313" key="4">
    <source>
        <dbReference type="Proteomes" id="UP001162834"/>
    </source>
</evidence>
<dbReference type="InterPro" id="IPR055170">
    <property type="entry name" value="GFO_IDH_MocA-like_dom"/>
</dbReference>
<dbReference type="InterPro" id="IPR000683">
    <property type="entry name" value="Gfo/Idh/MocA-like_OxRdtase_N"/>
</dbReference>
<accession>A0A9E7C2G7</accession>
<dbReference type="EMBL" id="CP087164">
    <property type="protein sequence ID" value="UGS37739.1"/>
    <property type="molecule type" value="Genomic_DNA"/>
</dbReference>
<dbReference type="GO" id="GO:0050112">
    <property type="term" value="F:inositol 2-dehydrogenase (NAD+) activity"/>
    <property type="evidence" value="ECO:0007669"/>
    <property type="project" value="UniProtKB-EC"/>
</dbReference>
<evidence type="ECO:0000313" key="3">
    <source>
        <dbReference type="EMBL" id="UGS37739.1"/>
    </source>
</evidence>